<dbReference type="EMBL" id="OX597816">
    <property type="protein sequence ID" value="CAI9719432.1"/>
    <property type="molecule type" value="Genomic_DNA"/>
</dbReference>
<reference evidence="2" key="1">
    <citation type="submission" date="2023-08" db="EMBL/GenBank/DDBJ databases">
        <authorList>
            <person name="Alioto T."/>
            <person name="Alioto T."/>
            <person name="Gomez Garrido J."/>
        </authorList>
    </citation>
    <scope>NUCLEOTIDE SEQUENCE</scope>
</reference>
<feature type="compositionally biased region" description="Basic and acidic residues" evidence="1">
    <location>
        <begin position="1"/>
        <end position="37"/>
    </location>
</feature>
<gene>
    <name evidence="2" type="ORF">OCTVUL_1B030915</name>
</gene>
<dbReference type="Proteomes" id="UP001162480">
    <property type="component" value="Chromosome 3"/>
</dbReference>
<dbReference type="AlphaFoldDB" id="A0AA36ARF9"/>
<evidence type="ECO:0000256" key="1">
    <source>
        <dbReference type="SAM" id="MobiDB-lite"/>
    </source>
</evidence>
<accession>A0AA36ARF9</accession>
<organism evidence="2 3">
    <name type="scientific">Octopus vulgaris</name>
    <name type="common">Common octopus</name>
    <dbReference type="NCBI Taxonomy" id="6645"/>
    <lineage>
        <taxon>Eukaryota</taxon>
        <taxon>Metazoa</taxon>
        <taxon>Spiralia</taxon>
        <taxon>Lophotrochozoa</taxon>
        <taxon>Mollusca</taxon>
        <taxon>Cephalopoda</taxon>
        <taxon>Coleoidea</taxon>
        <taxon>Octopodiformes</taxon>
        <taxon>Octopoda</taxon>
        <taxon>Incirrata</taxon>
        <taxon>Octopodidae</taxon>
        <taxon>Octopus</taxon>
    </lineage>
</organism>
<evidence type="ECO:0000313" key="2">
    <source>
        <dbReference type="EMBL" id="CAI9719432.1"/>
    </source>
</evidence>
<name>A0AA36ARF9_OCTVU</name>
<protein>
    <submittedName>
        <fullName evidence="2">Uncharacterized protein</fullName>
    </submittedName>
</protein>
<sequence length="102" mass="11453">MELQEKPCEEALGDEKEMREDAAKTVKKENSAPEEAGRPTSTEVSEKECGTASVYTRLKVKALRILKRCEYSGCPSNIKEIVNTMTVGDEQIQGHTQTSRYR</sequence>
<evidence type="ECO:0000313" key="3">
    <source>
        <dbReference type="Proteomes" id="UP001162480"/>
    </source>
</evidence>
<keyword evidence="3" id="KW-1185">Reference proteome</keyword>
<feature type="region of interest" description="Disordered" evidence="1">
    <location>
        <begin position="1"/>
        <end position="49"/>
    </location>
</feature>
<proteinExistence type="predicted"/>